<reference evidence="9 10" key="1">
    <citation type="submission" date="2019-01" db="EMBL/GenBank/DDBJ databases">
        <title>Complete genome sequence of Cohnella hallensis HS21 isolated from Korean fir (Abies koreana) rhizospheric soil.</title>
        <authorList>
            <person name="Jiang L."/>
            <person name="Kang S.W."/>
            <person name="Kim S."/>
            <person name="Jung J."/>
            <person name="Kim C.Y."/>
            <person name="Kim D.H."/>
            <person name="Kim S.W."/>
            <person name="Lee J."/>
        </authorList>
    </citation>
    <scope>NUCLEOTIDE SEQUENCE [LARGE SCALE GENOMIC DNA]</scope>
    <source>
        <strain evidence="9 10">HS21</strain>
    </source>
</reference>
<dbReference type="PANTHER" id="PTHR34220">
    <property type="entry name" value="SENSOR HISTIDINE KINASE YPDA"/>
    <property type="match status" value="1"/>
</dbReference>
<keyword evidence="2" id="KW-1003">Cell membrane</keyword>
<dbReference type="Pfam" id="PF02518">
    <property type="entry name" value="HATPase_c"/>
    <property type="match status" value="1"/>
</dbReference>
<dbReference type="AlphaFoldDB" id="A0A3T1D780"/>
<evidence type="ECO:0000256" key="3">
    <source>
        <dbReference type="ARBA" id="ARBA00022553"/>
    </source>
</evidence>
<sequence>MNRIYKRSLFARLLVWMLIMTTIPFVLSNVISYRSNYRTLQEHSIELNQNTMTIGMDNIKKYLQELNQLSVSWYADQDLAMYVWKNMSNYERNMYVQRKLYDVYSRRPEIKMVNFYAGGSGQHYQLDNLMGGDFWQTVLPPARESEWSSVPDYEVQRLNGERFLAFHKQLIDYPNSTKIGLLSIYVSLDEIARLNSQLFDVTNETMFLLVSPSNQMLYTSDKELTSLDAVDQIAPDPQKEKGYSFGKLNGKKGVYVYVRNHYLNVPFMSIKFIPSVAINKVAKQTLNQTIAIQVVALACIVIFAFILSYSITAPIKRLVQNISRVGIGIFDGVKFNAREDEIGILEHRFEMMVHNLKEMIFKEYQQKLEVSTARLKMLQAQINPHFLYNTLQSISTLALRYQAEEINDRIAELGFILRYSMDMKTEFVPLKKEIEHIEHYLSLQENRFKNKLSYRISCEPEAENVTVPKMILQPLVENSIIHGIENGMGAGFIHVEITLNAELTIRIVDNGKGVEQNTIELLRKRFAIHHVQDWEGGGIGLMNVLQRLWIRYGEAFEWNLSSVAYEKTEIQLVIPLEEAAPDENIDRG</sequence>
<dbReference type="InterPro" id="IPR036890">
    <property type="entry name" value="HATPase_C_sf"/>
</dbReference>
<organism evidence="9 10">
    <name type="scientific">Cohnella abietis</name>
    <dbReference type="NCBI Taxonomy" id="2507935"/>
    <lineage>
        <taxon>Bacteria</taxon>
        <taxon>Bacillati</taxon>
        <taxon>Bacillota</taxon>
        <taxon>Bacilli</taxon>
        <taxon>Bacillales</taxon>
        <taxon>Paenibacillaceae</taxon>
        <taxon>Cohnella</taxon>
    </lineage>
</organism>
<evidence type="ECO:0000259" key="8">
    <source>
        <dbReference type="PROSITE" id="PS50885"/>
    </source>
</evidence>
<dbReference type="InterPro" id="IPR010559">
    <property type="entry name" value="Sig_transdc_His_kin_internal"/>
</dbReference>
<evidence type="ECO:0000256" key="1">
    <source>
        <dbReference type="ARBA" id="ARBA00004651"/>
    </source>
</evidence>
<dbReference type="InterPro" id="IPR003594">
    <property type="entry name" value="HATPase_dom"/>
</dbReference>
<dbReference type="KEGG" id="cohn:KCTCHS21_33410"/>
<evidence type="ECO:0000256" key="4">
    <source>
        <dbReference type="ARBA" id="ARBA00022679"/>
    </source>
</evidence>
<feature type="domain" description="HAMP" evidence="8">
    <location>
        <begin position="309"/>
        <end position="361"/>
    </location>
</feature>
<keyword evidence="4" id="KW-0808">Transferase</keyword>
<name>A0A3T1D780_9BACL</name>
<dbReference type="Gene3D" id="3.30.565.10">
    <property type="entry name" value="Histidine kinase-like ATPase, C-terminal domain"/>
    <property type="match status" value="1"/>
</dbReference>
<comment type="subcellular location">
    <subcellularLocation>
        <location evidence="1">Cell membrane</location>
        <topology evidence="1">Multi-pass membrane protein</topology>
    </subcellularLocation>
</comment>
<dbReference type="PANTHER" id="PTHR34220:SF7">
    <property type="entry name" value="SENSOR HISTIDINE KINASE YPDA"/>
    <property type="match status" value="1"/>
</dbReference>
<keyword evidence="5" id="KW-0418">Kinase</keyword>
<dbReference type="GO" id="GO:0000155">
    <property type="term" value="F:phosphorelay sensor kinase activity"/>
    <property type="evidence" value="ECO:0007669"/>
    <property type="project" value="InterPro"/>
</dbReference>
<dbReference type="InterPro" id="IPR050640">
    <property type="entry name" value="Bact_2-comp_sensor_kinase"/>
</dbReference>
<proteinExistence type="predicted"/>
<evidence type="ECO:0000256" key="2">
    <source>
        <dbReference type="ARBA" id="ARBA00022475"/>
    </source>
</evidence>
<keyword evidence="6 7" id="KW-0472">Membrane</keyword>
<dbReference type="OrthoDB" id="9776552at2"/>
<dbReference type="RefSeq" id="WP_157994063.1">
    <property type="nucleotide sequence ID" value="NZ_AP019400.1"/>
</dbReference>
<accession>A0A3T1D780</accession>
<dbReference type="InterPro" id="IPR003660">
    <property type="entry name" value="HAMP_dom"/>
</dbReference>
<dbReference type="GO" id="GO:0005886">
    <property type="term" value="C:plasma membrane"/>
    <property type="evidence" value="ECO:0007669"/>
    <property type="project" value="UniProtKB-SubCell"/>
</dbReference>
<dbReference type="EMBL" id="AP019400">
    <property type="protein sequence ID" value="BBI33942.1"/>
    <property type="molecule type" value="Genomic_DNA"/>
</dbReference>
<dbReference type="SUPFAM" id="SSF55874">
    <property type="entry name" value="ATPase domain of HSP90 chaperone/DNA topoisomerase II/histidine kinase"/>
    <property type="match status" value="1"/>
</dbReference>
<keyword evidence="3" id="KW-0597">Phosphoprotein</keyword>
<evidence type="ECO:0000256" key="7">
    <source>
        <dbReference type="SAM" id="Phobius"/>
    </source>
</evidence>
<evidence type="ECO:0000256" key="5">
    <source>
        <dbReference type="ARBA" id="ARBA00022777"/>
    </source>
</evidence>
<dbReference type="Proteomes" id="UP000289856">
    <property type="component" value="Chromosome"/>
</dbReference>
<dbReference type="PROSITE" id="PS50885">
    <property type="entry name" value="HAMP"/>
    <property type="match status" value="1"/>
</dbReference>
<keyword evidence="7" id="KW-1133">Transmembrane helix</keyword>
<feature type="transmembrane region" description="Helical" evidence="7">
    <location>
        <begin position="290"/>
        <end position="311"/>
    </location>
</feature>
<dbReference type="CDD" id="cd06225">
    <property type="entry name" value="HAMP"/>
    <property type="match status" value="1"/>
</dbReference>
<keyword evidence="10" id="KW-1185">Reference proteome</keyword>
<gene>
    <name evidence="9" type="ORF">KCTCHS21_33410</name>
</gene>
<protein>
    <recommendedName>
        <fullName evidence="8">HAMP domain-containing protein</fullName>
    </recommendedName>
</protein>
<evidence type="ECO:0000256" key="6">
    <source>
        <dbReference type="ARBA" id="ARBA00023136"/>
    </source>
</evidence>
<evidence type="ECO:0000313" key="10">
    <source>
        <dbReference type="Proteomes" id="UP000289856"/>
    </source>
</evidence>
<dbReference type="SUPFAM" id="SSF158472">
    <property type="entry name" value="HAMP domain-like"/>
    <property type="match status" value="1"/>
</dbReference>
<keyword evidence="7" id="KW-0812">Transmembrane</keyword>
<evidence type="ECO:0000313" key="9">
    <source>
        <dbReference type="EMBL" id="BBI33942.1"/>
    </source>
</evidence>
<dbReference type="Gene3D" id="6.10.340.10">
    <property type="match status" value="1"/>
</dbReference>
<dbReference type="Pfam" id="PF06580">
    <property type="entry name" value="His_kinase"/>
    <property type="match status" value="1"/>
</dbReference>